<protein>
    <submittedName>
        <fullName evidence="1">Uncharacterized protein</fullName>
    </submittedName>
</protein>
<accession>A0A0F9NUD9</accession>
<dbReference type="EMBL" id="LAZR01003003">
    <property type="protein sequence ID" value="KKN23105.1"/>
    <property type="molecule type" value="Genomic_DNA"/>
</dbReference>
<evidence type="ECO:0000313" key="1">
    <source>
        <dbReference type="EMBL" id="KKN23105.1"/>
    </source>
</evidence>
<organism evidence="1">
    <name type="scientific">marine sediment metagenome</name>
    <dbReference type="NCBI Taxonomy" id="412755"/>
    <lineage>
        <taxon>unclassified sequences</taxon>
        <taxon>metagenomes</taxon>
        <taxon>ecological metagenomes</taxon>
    </lineage>
</organism>
<sequence length="104" mass="11675">MTNKRGLVGKLVTPELTEPTPVERLLDILAEIDAEVRKETKPGAECLPRYWQGKKDGIRIAMIVLNDDSSGDMNNIKQLQITSGTSRYTPKEEIEISSSLAWFK</sequence>
<comment type="caution">
    <text evidence="1">The sequence shown here is derived from an EMBL/GenBank/DDBJ whole genome shotgun (WGS) entry which is preliminary data.</text>
</comment>
<reference evidence="1" key="1">
    <citation type="journal article" date="2015" name="Nature">
        <title>Complex archaea that bridge the gap between prokaryotes and eukaryotes.</title>
        <authorList>
            <person name="Spang A."/>
            <person name="Saw J.H."/>
            <person name="Jorgensen S.L."/>
            <person name="Zaremba-Niedzwiedzka K."/>
            <person name="Martijn J."/>
            <person name="Lind A.E."/>
            <person name="van Eijk R."/>
            <person name="Schleper C."/>
            <person name="Guy L."/>
            <person name="Ettema T.J."/>
        </authorList>
    </citation>
    <scope>NUCLEOTIDE SEQUENCE</scope>
</reference>
<dbReference type="AlphaFoldDB" id="A0A0F9NUD9"/>
<name>A0A0F9NUD9_9ZZZZ</name>
<proteinExistence type="predicted"/>
<gene>
    <name evidence="1" type="ORF">LCGC14_0908270</name>
</gene>